<gene>
    <name evidence="1" type="ORF">TRAPUB_9348</name>
</gene>
<comment type="caution">
    <text evidence="1">The sequence shown here is derived from an EMBL/GenBank/DDBJ whole genome shotgun (WGS) entry which is preliminary data.</text>
</comment>
<dbReference type="AlphaFoldDB" id="A0A1M2W2R3"/>
<reference evidence="1 2" key="1">
    <citation type="submission" date="2016-10" db="EMBL/GenBank/DDBJ databases">
        <title>Genome sequence of the basidiomycete white-rot fungus Trametes pubescens.</title>
        <authorList>
            <person name="Makela M.R."/>
            <person name="Granchi Z."/>
            <person name="Peng M."/>
            <person name="De Vries R.P."/>
            <person name="Grigoriev I."/>
            <person name="Riley R."/>
            <person name="Hilden K."/>
        </authorList>
    </citation>
    <scope>NUCLEOTIDE SEQUENCE [LARGE SCALE GENOMIC DNA]</scope>
    <source>
        <strain evidence="1 2">FBCC735</strain>
    </source>
</reference>
<dbReference type="EMBL" id="MNAD01000323">
    <property type="protein sequence ID" value="OJT14096.1"/>
    <property type="molecule type" value="Genomic_DNA"/>
</dbReference>
<accession>A0A1M2W2R3</accession>
<protein>
    <submittedName>
        <fullName evidence="1">Uncharacterized protein</fullName>
    </submittedName>
</protein>
<keyword evidence="2" id="KW-1185">Reference proteome</keyword>
<dbReference type="Proteomes" id="UP000184267">
    <property type="component" value="Unassembled WGS sequence"/>
</dbReference>
<proteinExistence type="predicted"/>
<name>A0A1M2W2R3_TRAPU</name>
<evidence type="ECO:0000313" key="2">
    <source>
        <dbReference type="Proteomes" id="UP000184267"/>
    </source>
</evidence>
<evidence type="ECO:0000313" key="1">
    <source>
        <dbReference type="EMBL" id="OJT14096.1"/>
    </source>
</evidence>
<sequence length="113" mass="12738">MAAVLQELDEDDGKKVLATEGGLHVILEFPSCRRDSIYHDPPLPPGPPLSLEARRPIPRACVRTENLLKAAVEGAYKQRSRARYLSLRRKVLETHGLELDAALLMQLRGYFFN</sequence>
<organism evidence="1 2">
    <name type="scientific">Trametes pubescens</name>
    <name type="common">White-rot fungus</name>
    <dbReference type="NCBI Taxonomy" id="154538"/>
    <lineage>
        <taxon>Eukaryota</taxon>
        <taxon>Fungi</taxon>
        <taxon>Dikarya</taxon>
        <taxon>Basidiomycota</taxon>
        <taxon>Agaricomycotina</taxon>
        <taxon>Agaricomycetes</taxon>
        <taxon>Polyporales</taxon>
        <taxon>Polyporaceae</taxon>
        <taxon>Trametes</taxon>
    </lineage>
</organism>